<comment type="caution">
    <text evidence="4">The sequence shown here is derived from an EMBL/GenBank/DDBJ whole genome shotgun (WGS) entry which is preliminary data.</text>
</comment>
<feature type="region of interest" description="Disordered" evidence="2">
    <location>
        <begin position="275"/>
        <end position="294"/>
    </location>
</feature>
<gene>
    <name evidence="4" type="ORF">ETQ85_21880</name>
</gene>
<dbReference type="PANTHER" id="PTHR46889:SF4">
    <property type="entry name" value="TRANSPOSASE INSO FOR INSERTION SEQUENCE ELEMENT IS911B-RELATED"/>
    <property type="match status" value="1"/>
</dbReference>
<feature type="coiled-coil region" evidence="1">
    <location>
        <begin position="113"/>
        <end position="140"/>
    </location>
</feature>
<dbReference type="GO" id="GO:0004803">
    <property type="term" value="F:transposase activity"/>
    <property type="evidence" value="ECO:0007669"/>
    <property type="project" value="InterPro"/>
</dbReference>
<dbReference type="Gene3D" id="1.10.10.60">
    <property type="entry name" value="Homeodomain-like"/>
    <property type="match status" value="1"/>
</dbReference>
<dbReference type="GO" id="GO:0015074">
    <property type="term" value="P:DNA integration"/>
    <property type="evidence" value="ECO:0007669"/>
    <property type="project" value="InterPro"/>
</dbReference>
<dbReference type="GO" id="GO:0006313">
    <property type="term" value="P:DNA transposition"/>
    <property type="evidence" value="ECO:0007669"/>
    <property type="project" value="InterPro"/>
</dbReference>
<dbReference type="InterPro" id="IPR048020">
    <property type="entry name" value="Transpos_IS3"/>
</dbReference>
<sequence length="518" mass="57850">MARYGQEFKDRAVARLLPPESATVEAVAREIGVGVATLERWRSDALSRPARERAWTAAARFEAVLTTAALDEAARNAWCREHGVYPQDLAQWRQAATQALATPEEARASPLQTKQDRRRIKELERELRRKEKALAEAAALLVLFKKARGDLSKGQGRGRMIGLEDRRMKVRNIEAAQHAGARLDAACKVAGITLRTLQRWKREAGLVRGDLRPATLRPRPAHALTEVERHAVLQVANDARFADLPPARIVPMLADQGVYLASESTFHRILREAGQTTHRGRAKAPAAPRPPSTHIATAPRQVWCWDMTYLPATVAGRWFHLYLILDLYSRKIVGWEVHDTDASEHAAHLVRRTALAEGIAALADKPVLHGDNGATLKATTVLAMLHWLGIKPSYSRPRVSDDNAYAEALFRTAKYRPEFPARGFEDLEAARSWASGFVQWYNVEHRHSGIRYVSPAQRHAGEDHAILAARHALYANARARHPARWTGHTRNWSPIIAVTLNPEREAVVAVGNKHQRAA</sequence>
<evidence type="ECO:0000259" key="3">
    <source>
        <dbReference type="PROSITE" id="PS50994"/>
    </source>
</evidence>
<dbReference type="InterPro" id="IPR012337">
    <property type="entry name" value="RNaseH-like_sf"/>
</dbReference>
<evidence type="ECO:0000313" key="4">
    <source>
        <dbReference type="EMBL" id="TYC53387.1"/>
    </source>
</evidence>
<dbReference type="PROSITE" id="PS50994">
    <property type="entry name" value="INTEGRASE"/>
    <property type="match status" value="1"/>
</dbReference>
<dbReference type="NCBIfam" id="NF033516">
    <property type="entry name" value="transpos_IS3"/>
    <property type="match status" value="1"/>
</dbReference>
<evidence type="ECO:0000256" key="1">
    <source>
        <dbReference type="SAM" id="Coils"/>
    </source>
</evidence>
<keyword evidence="5" id="KW-1185">Reference proteome</keyword>
<dbReference type="InterPro" id="IPR009057">
    <property type="entry name" value="Homeodomain-like_sf"/>
</dbReference>
<dbReference type="InterPro" id="IPR036397">
    <property type="entry name" value="RNaseH_sf"/>
</dbReference>
<dbReference type="PANTHER" id="PTHR46889">
    <property type="entry name" value="TRANSPOSASE INSF FOR INSERTION SEQUENCE IS3B-RELATED"/>
    <property type="match status" value="1"/>
</dbReference>
<dbReference type="EMBL" id="SDKK01000028">
    <property type="protein sequence ID" value="TYC53387.1"/>
    <property type="molecule type" value="Genomic_DNA"/>
</dbReference>
<dbReference type="OrthoDB" id="9765502at2"/>
<dbReference type="Gene3D" id="3.30.420.10">
    <property type="entry name" value="Ribonuclease H-like superfamily/Ribonuclease H"/>
    <property type="match status" value="1"/>
</dbReference>
<dbReference type="InterPro" id="IPR002514">
    <property type="entry name" value="Transposase_8"/>
</dbReference>
<dbReference type="GO" id="GO:0003677">
    <property type="term" value="F:DNA binding"/>
    <property type="evidence" value="ECO:0007669"/>
    <property type="project" value="InterPro"/>
</dbReference>
<keyword evidence="1" id="KW-0175">Coiled coil</keyword>
<reference evidence="4 5" key="1">
    <citation type="submission" date="2019-01" db="EMBL/GenBank/DDBJ databases">
        <title>Zoogloea oleivorans genome sequencing and assembly.</title>
        <authorList>
            <person name="Tancsics A."/>
            <person name="Farkas M."/>
            <person name="Kriszt B."/>
            <person name="Maroti G."/>
            <person name="Horvath B."/>
        </authorList>
    </citation>
    <scope>NUCLEOTIDE SEQUENCE [LARGE SCALE GENOMIC DNA]</scope>
    <source>
        <strain evidence="4 5">Buc</strain>
    </source>
</reference>
<dbReference type="Proteomes" id="UP000389128">
    <property type="component" value="Unassembled WGS sequence"/>
</dbReference>
<proteinExistence type="predicted"/>
<dbReference type="SUPFAM" id="SSF53098">
    <property type="entry name" value="Ribonuclease H-like"/>
    <property type="match status" value="1"/>
</dbReference>
<dbReference type="Pfam" id="PF01527">
    <property type="entry name" value="HTH_Tnp_1"/>
    <property type="match status" value="1"/>
</dbReference>
<feature type="domain" description="Integrase catalytic" evidence="3">
    <location>
        <begin position="295"/>
        <end position="463"/>
    </location>
</feature>
<organism evidence="4 5">
    <name type="scientific">Zoogloea oleivorans</name>
    <dbReference type="NCBI Taxonomy" id="1552750"/>
    <lineage>
        <taxon>Bacteria</taxon>
        <taxon>Pseudomonadati</taxon>
        <taxon>Pseudomonadota</taxon>
        <taxon>Betaproteobacteria</taxon>
        <taxon>Rhodocyclales</taxon>
        <taxon>Zoogloeaceae</taxon>
        <taxon>Zoogloea</taxon>
    </lineage>
</organism>
<dbReference type="SUPFAM" id="SSF46689">
    <property type="entry name" value="Homeodomain-like"/>
    <property type="match status" value="1"/>
</dbReference>
<accession>A0A6C2CHE9</accession>
<protein>
    <submittedName>
        <fullName evidence="4">IS3 family transposase</fullName>
    </submittedName>
</protein>
<dbReference type="InterPro" id="IPR001584">
    <property type="entry name" value="Integrase_cat-core"/>
</dbReference>
<dbReference type="RefSeq" id="WP_148581191.1">
    <property type="nucleotide sequence ID" value="NZ_SDKK01000028.1"/>
</dbReference>
<evidence type="ECO:0000313" key="5">
    <source>
        <dbReference type="Proteomes" id="UP000389128"/>
    </source>
</evidence>
<dbReference type="InterPro" id="IPR050900">
    <property type="entry name" value="Transposase_IS3/IS150/IS904"/>
</dbReference>
<name>A0A6C2CHE9_9RHOO</name>
<dbReference type="Pfam" id="PF00665">
    <property type="entry name" value="rve"/>
    <property type="match status" value="1"/>
</dbReference>
<evidence type="ECO:0000256" key="2">
    <source>
        <dbReference type="SAM" id="MobiDB-lite"/>
    </source>
</evidence>
<dbReference type="AlphaFoldDB" id="A0A6C2CHE9"/>